<evidence type="ECO:0000313" key="2">
    <source>
        <dbReference type="Proteomes" id="UP000245771"/>
    </source>
</evidence>
<dbReference type="EMBL" id="KZ819604">
    <property type="protein sequence ID" value="PWN33325.1"/>
    <property type="molecule type" value="Genomic_DNA"/>
</dbReference>
<gene>
    <name evidence="1" type="ORF">FA14DRAFT_161235</name>
</gene>
<keyword evidence="2" id="KW-1185">Reference proteome</keyword>
<dbReference type="OrthoDB" id="42525at2759"/>
<accession>A0A316VCP5</accession>
<dbReference type="InParanoid" id="A0A316VCP5"/>
<proteinExistence type="predicted"/>
<dbReference type="AlphaFoldDB" id="A0A316VCP5"/>
<organism evidence="1 2">
    <name type="scientific">Meira miltonrushii</name>
    <dbReference type="NCBI Taxonomy" id="1280837"/>
    <lineage>
        <taxon>Eukaryota</taxon>
        <taxon>Fungi</taxon>
        <taxon>Dikarya</taxon>
        <taxon>Basidiomycota</taxon>
        <taxon>Ustilaginomycotina</taxon>
        <taxon>Exobasidiomycetes</taxon>
        <taxon>Exobasidiales</taxon>
        <taxon>Brachybasidiaceae</taxon>
        <taxon>Meira</taxon>
    </lineage>
</organism>
<name>A0A316VCP5_9BASI</name>
<evidence type="ECO:0000313" key="1">
    <source>
        <dbReference type="EMBL" id="PWN33325.1"/>
    </source>
</evidence>
<protein>
    <submittedName>
        <fullName evidence="1">Uncharacterized protein</fullName>
    </submittedName>
</protein>
<dbReference type="InterPro" id="IPR009784">
    <property type="entry name" value="DUF1349"/>
</dbReference>
<dbReference type="Gene3D" id="2.60.120.200">
    <property type="match status" value="1"/>
</dbReference>
<dbReference type="PANTHER" id="PTHR35332:SF2">
    <property type="entry name" value="REGULATION OF ENOLASE PROTEIN 1"/>
    <property type="match status" value="1"/>
</dbReference>
<reference evidence="1 2" key="1">
    <citation type="journal article" date="2018" name="Mol. Biol. Evol.">
        <title>Broad Genomic Sampling Reveals a Smut Pathogenic Ancestry of the Fungal Clade Ustilaginomycotina.</title>
        <authorList>
            <person name="Kijpornyongpan T."/>
            <person name="Mondo S.J."/>
            <person name="Barry K."/>
            <person name="Sandor L."/>
            <person name="Lee J."/>
            <person name="Lipzen A."/>
            <person name="Pangilinan J."/>
            <person name="LaButti K."/>
            <person name="Hainaut M."/>
            <person name="Henrissat B."/>
            <person name="Grigoriev I.V."/>
            <person name="Spatafora J.W."/>
            <person name="Aime M.C."/>
        </authorList>
    </citation>
    <scope>NUCLEOTIDE SEQUENCE [LARGE SCALE GENOMIC DNA]</scope>
    <source>
        <strain evidence="1 2">MCA 3882</strain>
    </source>
</reference>
<dbReference type="RefSeq" id="XP_025353627.1">
    <property type="nucleotide sequence ID" value="XM_025499021.1"/>
</dbReference>
<dbReference type="GeneID" id="37020802"/>
<sequence length="119" mass="13557">MAILPFTDSQWKAVQVPSKEDAKVTQTELQLRAGPKTDWWRSAKGSIPESDVDRHDGPLFVFDVKDDQQSWTASVWLAVDHKERFQQATLFVGQGDYQTGKEPWLKAGIEIEDRKQNIG</sequence>
<dbReference type="Pfam" id="PF07081">
    <property type="entry name" value="DUF1349"/>
    <property type="match status" value="1"/>
</dbReference>
<dbReference type="Proteomes" id="UP000245771">
    <property type="component" value="Unassembled WGS sequence"/>
</dbReference>
<dbReference type="PANTHER" id="PTHR35332">
    <property type="entry name" value="REGULATION OF ENOLASE PROTEIN 1"/>
    <property type="match status" value="1"/>
</dbReference>